<dbReference type="WBParaSite" id="NBR_0001110701-mRNA-1">
    <property type="protein sequence ID" value="NBR_0001110701-mRNA-1"/>
    <property type="gene ID" value="NBR_0001110701"/>
</dbReference>
<name>A0A0N4Y566_NIPBR</name>
<reference evidence="3" key="1">
    <citation type="submission" date="2017-02" db="UniProtKB">
        <authorList>
            <consortium name="WormBaseParasite"/>
        </authorList>
    </citation>
    <scope>IDENTIFICATION</scope>
</reference>
<dbReference type="Proteomes" id="UP000271162">
    <property type="component" value="Unassembled WGS sequence"/>
</dbReference>
<keyword evidence="2" id="KW-1185">Reference proteome</keyword>
<proteinExistence type="predicted"/>
<organism evidence="3">
    <name type="scientific">Nippostrongylus brasiliensis</name>
    <name type="common">Rat hookworm</name>
    <dbReference type="NCBI Taxonomy" id="27835"/>
    <lineage>
        <taxon>Eukaryota</taxon>
        <taxon>Metazoa</taxon>
        <taxon>Ecdysozoa</taxon>
        <taxon>Nematoda</taxon>
        <taxon>Chromadorea</taxon>
        <taxon>Rhabditida</taxon>
        <taxon>Rhabditina</taxon>
        <taxon>Rhabditomorpha</taxon>
        <taxon>Strongyloidea</taxon>
        <taxon>Heligmosomidae</taxon>
        <taxon>Nippostrongylus</taxon>
    </lineage>
</organism>
<dbReference type="AlphaFoldDB" id="A0A0N4Y566"/>
<evidence type="ECO:0000313" key="1">
    <source>
        <dbReference type="EMBL" id="VDL74697.1"/>
    </source>
</evidence>
<evidence type="ECO:0000313" key="3">
    <source>
        <dbReference type="WBParaSite" id="NBR_0001110701-mRNA-1"/>
    </source>
</evidence>
<protein>
    <submittedName>
        <fullName evidence="1 3">Uncharacterized protein</fullName>
    </submittedName>
</protein>
<dbReference type="EMBL" id="UYSL01020459">
    <property type="protein sequence ID" value="VDL74697.1"/>
    <property type="molecule type" value="Genomic_DNA"/>
</dbReference>
<reference evidence="1 2" key="2">
    <citation type="submission" date="2018-11" db="EMBL/GenBank/DDBJ databases">
        <authorList>
            <consortium name="Pathogen Informatics"/>
        </authorList>
    </citation>
    <scope>NUCLEOTIDE SEQUENCE [LARGE SCALE GENOMIC DNA]</scope>
</reference>
<evidence type="ECO:0000313" key="2">
    <source>
        <dbReference type="Proteomes" id="UP000271162"/>
    </source>
</evidence>
<sequence length="152" mass="17451">MHRLFHGNSQFVKAPAKRWTHVSPSGQHLYELSHLLCSRRVITDTGVVPSIVRVFTSTAEKSALPVSGLGDHVSRCSIRSWKEMPFRKWIWECVLISTRITNNCLATSSRLLSSRELLHQTIAFDAFREQRNLFSLGRGTWIDRRITWSSPC</sequence>
<dbReference type="STRING" id="27835.A0A0N4Y566"/>
<gene>
    <name evidence="1" type="ORF">NBR_LOCUS11108</name>
</gene>
<accession>A0A0N4Y566</accession>